<dbReference type="InterPro" id="IPR029044">
    <property type="entry name" value="Nucleotide-diphossugar_trans"/>
</dbReference>
<keyword evidence="3" id="KW-1185">Reference proteome</keyword>
<dbReference type="Gene3D" id="3.90.550.10">
    <property type="entry name" value="Spore Coat Polysaccharide Biosynthesis Protein SpsA, Chain A"/>
    <property type="match status" value="1"/>
</dbReference>
<dbReference type="PANTHER" id="PTHR43685:SF2">
    <property type="entry name" value="GLYCOSYLTRANSFERASE 2-LIKE DOMAIN-CONTAINING PROTEIN"/>
    <property type="match status" value="1"/>
</dbReference>
<keyword evidence="2" id="KW-0808">Transferase</keyword>
<accession>A0A1I1SQ83</accession>
<dbReference type="InterPro" id="IPR050834">
    <property type="entry name" value="Glycosyltransf_2"/>
</dbReference>
<dbReference type="RefSeq" id="WP_341864798.1">
    <property type="nucleotide sequence ID" value="NZ_BSSG01000002.1"/>
</dbReference>
<evidence type="ECO:0000259" key="1">
    <source>
        <dbReference type="Pfam" id="PF00535"/>
    </source>
</evidence>
<dbReference type="PANTHER" id="PTHR43685">
    <property type="entry name" value="GLYCOSYLTRANSFERASE"/>
    <property type="match status" value="1"/>
</dbReference>
<evidence type="ECO:0000313" key="3">
    <source>
        <dbReference type="Proteomes" id="UP000243950"/>
    </source>
</evidence>
<proteinExistence type="predicted"/>
<dbReference type="AlphaFoldDB" id="A0A1I1SQ83"/>
<dbReference type="Pfam" id="PF00535">
    <property type="entry name" value="Glycos_transf_2"/>
    <property type="match status" value="1"/>
</dbReference>
<evidence type="ECO:0000313" key="2">
    <source>
        <dbReference type="EMBL" id="SFD48604.1"/>
    </source>
</evidence>
<reference evidence="3" key="1">
    <citation type="submission" date="2016-10" db="EMBL/GenBank/DDBJ databases">
        <authorList>
            <person name="Varghese N."/>
            <person name="Submissions S."/>
        </authorList>
    </citation>
    <scope>NUCLEOTIDE SEQUENCE [LARGE SCALE GENOMIC DNA]</scope>
    <source>
        <strain evidence="3">JCM 2783</strain>
    </source>
</reference>
<dbReference type="Proteomes" id="UP000243950">
    <property type="component" value="Unassembled WGS sequence"/>
</dbReference>
<dbReference type="InterPro" id="IPR001173">
    <property type="entry name" value="Glyco_trans_2-like"/>
</dbReference>
<dbReference type="GO" id="GO:0016740">
    <property type="term" value="F:transferase activity"/>
    <property type="evidence" value="ECO:0007669"/>
    <property type="project" value="UniProtKB-KW"/>
</dbReference>
<sequence length="310" mass="36078">MSSIDQPLQRVAVLLAAYNGMQWLSEQLKSILSQDGVDVTLYVSIDRSDDGTYEWVCSVADNDSRIVPLRYGEVFGGAAKNFFRLIRDVNFESFDYIAFADQDDIWLPNKLQRAHYHLQSRSCDGYSTNVTAFWPDGRRILVNKSQPQMKWDYYFEAAGPGCTYVMTARLAEAIKQCVLAHRERIEEVALHDWFCYAFARSKGYSWYIDPEPSMLYRQHAYNQFGANTGIKALRSRLRQIYSGWWLSQVRLQASILQARELPLIFRLDTSFRPGLFGLSLRAWHCRRRVRDKMFFVLICWLLMLRGPDNG</sequence>
<protein>
    <submittedName>
        <fullName evidence="2">Rhamnosyltransferase</fullName>
    </submittedName>
</protein>
<organism evidence="2 3">
    <name type="scientific">Pseudomonas straminea</name>
    <dbReference type="NCBI Taxonomy" id="47882"/>
    <lineage>
        <taxon>Bacteria</taxon>
        <taxon>Pseudomonadati</taxon>
        <taxon>Pseudomonadota</taxon>
        <taxon>Gammaproteobacteria</taxon>
        <taxon>Pseudomonadales</taxon>
        <taxon>Pseudomonadaceae</taxon>
        <taxon>Phytopseudomonas</taxon>
    </lineage>
</organism>
<dbReference type="SUPFAM" id="SSF53448">
    <property type="entry name" value="Nucleotide-diphospho-sugar transferases"/>
    <property type="match status" value="1"/>
</dbReference>
<gene>
    <name evidence="2" type="ORF">SAMN05216372_1022</name>
</gene>
<name>A0A1I1SQ83_PSEOC</name>
<feature type="domain" description="Glycosyltransferase 2-like" evidence="1">
    <location>
        <begin position="13"/>
        <end position="132"/>
    </location>
</feature>
<dbReference type="EMBL" id="FOMO01000002">
    <property type="protein sequence ID" value="SFD48604.1"/>
    <property type="molecule type" value="Genomic_DNA"/>
</dbReference>